<dbReference type="InterPro" id="IPR035979">
    <property type="entry name" value="RBD_domain_sf"/>
</dbReference>
<feature type="compositionally biased region" description="Basic and acidic residues" evidence="17">
    <location>
        <begin position="38"/>
        <end position="50"/>
    </location>
</feature>
<dbReference type="CDD" id="cd12659">
    <property type="entry name" value="RRM2_hnRNPM"/>
    <property type="match status" value="1"/>
</dbReference>
<evidence type="ECO:0000259" key="18">
    <source>
        <dbReference type="PROSITE" id="PS50102"/>
    </source>
</evidence>
<evidence type="ECO:0000313" key="19">
    <source>
        <dbReference type="Proteomes" id="UP000504640"/>
    </source>
</evidence>
<name>A0A6J3FPW6_SAPAP</name>
<keyword evidence="8" id="KW-0832">Ubl conjugation</keyword>
<dbReference type="FunFam" id="3.30.70.330:FF:000033">
    <property type="entry name" value="heterogeneous nuclear ribonucleoprotein M isoform X1"/>
    <property type="match status" value="1"/>
</dbReference>
<evidence type="ECO:0000256" key="12">
    <source>
        <dbReference type="ARBA" id="ARBA00023242"/>
    </source>
</evidence>
<dbReference type="PROSITE" id="PS50102">
    <property type="entry name" value="RRM"/>
    <property type="match status" value="3"/>
</dbReference>
<keyword evidence="13 20" id="KW-0687">Ribonucleoprotein</keyword>
<keyword evidence="7" id="KW-0677">Repeat</keyword>
<evidence type="ECO:0000256" key="3">
    <source>
        <dbReference type="ARBA" id="ARBA00022499"/>
    </source>
</evidence>
<keyword evidence="4" id="KW-0597">Phosphoprotein</keyword>
<keyword evidence="5" id="KW-0507">mRNA processing</keyword>
<evidence type="ECO:0000256" key="8">
    <source>
        <dbReference type="ARBA" id="ARBA00022843"/>
    </source>
</evidence>
<feature type="domain" description="RRM" evidence="18">
    <location>
        <begin position="653"/>
        <end position="729"/>
    </location>
</feature>
<dbReference type="FunFam" id="3.30.70.330:FF:000548">
    <property type="entry name" value="Myelin expression factor 2"/>
    <property type="match status" value="1"/>
</dbReference>
<dbReference type="GO" id="GO:0008380">
    <property type="term" value="P:RNA splicing"/>
    <property type="evidence" value="ECO:0007669"/>
    <property type="project" value="UniProtKB-KW"/>
</dbReference>
<gene>
    <name evidence="20" type="primary">HNRNPM</name>
</gene>
<keyword evidence="10" id="KW-0007">Acetylation</keyword>
<evidence type="ECO:0000256" key="2">
    <source>
        <dbReference type="ARBA" id="ARBA00022481"/>
    </source>
</evidence>
<evidence type="ECO:0000256" key="15">
    <source>
        <dbReference type="ARBA" id="ARBA00073303"/>
    </source>
</evidence>
<keyword evidence="2" id="KW-0488">Methylation</keyword>
<dbReference type="Pfam" id="PF11532">
    <property type="entry name" value="HnRNP_M_NLS"/>
    <property type="match status" value="1"/>
</dbReference>
<dbReference type="InterPro" id="IPR050374">
    <property type="entry name" value="RRT5_SRSF_SR"/>
</dbReference>
<comment type="subcellular location">
    <subcellularLocation>
        <location evidence="1">Nucleus</location>
    </subcellularLocation>
</comment>
<organism evidence="19 20">
    <name type="scientific">Sapajus apella</name>
    <name type="common">Brown-capped capuchin</name>
    <name type="synonym">Cebus apella</name>
    <dbReference type="NCBI Taxonomy" id="9515"/>
    <lineage>
        <taxon>Eukaryota</taxon>
        <taxon>Metazoa</taxon>
        <taxon>Chordata</taxon>
        <taxon>Craniata</taxon>
        <taxon>Vertebrata</taxon>
        <taxon>Euteleostomi</taxon>
        <taxon>Mammalia</taxon>
        <taxon>Eutheria</taxon>
        <taxon>Euarchontoglires</taxon>
        <taxon>Primates</taxon>
        <taxon>Haplorrhini</taxon>
        <taxon>Platyrrhini</taxon>
        <taxon>Cebidae</taxon>
        <taxon>Cebinae</taxon>
        <taxon>Sapajus</taxon>
    </lineage>
</organism>
<dbReference type="GO" id="GO:0006397">
    <property type="term" value="P:mRNA processing"/>
    <property type="evidence" value="ECO:0007669"/>
    <property type="project" value="UniProtKB-KW"/>
</dbReference>
<dbReference type="Gene3D" id="3.30.70.330">
    <property type="match status" value="3"/>
</dbReference>
<keyword evidence="11" id="KW-0508">mRNA splicing</keyword>
<dbReference type="CDD" id="cd12657">
    <property type="entry name" value="RRM1_hnRNPM"/>
    <property type="match status" value="1"/>
</dbReference>
<comment type="subunit">
    <text evidence="14">Identified in the spliceosome C complex. Interacts with PPIA/CYPA.</text>
</comment>
<dbReference type="SUPFAM" id="SSF54928">
    <property type="entry name" value="RNA-binding domain, RBD"/>
    <property type="match status" value="3"/>
</dbReference>
<reference evidence="20" key="1">
    <citation type="submission" date="2025-08" db="UniProtKB">
        <authorList>
            <consortium name="RefSeq"/>
        </authorList>
    </citation>
    <scope>IDENTIFICATION</scope>
    <source>
        <tissue evidence="20">Blood</tissue>
    </source>
</reference>
<evidence type="ECO:0000256" key="9">
    <source>
        <dbReference type="ARBA" id="ARBA00022884"/>
    </source>
</evidence>
<dbReference type="AlphaFoldDB" id="A0A6J3FPW6"/>
<dbReference type="PANTHER" id="PTHR23003">
    <property type="entry name" value="RNA RECOGNITION MOTIF RRM DOMAIN CONTAINING PROTEIN"/>
    <property type="match status" value="1"/>
</dbReference>
<keyword evidence="3" id="KW-1017">Isopeptide bond</keyword>
<dbReference type="InterPro" id="IPR012677">
    <property type="entry name" value="Nucleotide-bd_a/b_plait_sf"/>
</dbReference>
<dbReference type="InterPro" id="IPR000504">
    <property type="entry name" value="RRM_dom"/>
</dbReference>
<accession>A0A6J3FPW6</accession>
<dbReference type="Proteomes" id="UP000504640">
    <property type="component" value="Unplaced"/>
</dbReference>
<dbReference type="InterPro" id="IPR024666">
    <property type="entry name" value="HnRNP_M_PY-NLS"/>
</dbReference>
<evidence type="ECO:0000256" key="6">
    <source>
        <dbReference type="ARBA" id="ARBA00022728"/>
    </source>
</evidence>
<dbReference type="InterPro" id="IPR034990">
    <property type="entry name" value="hnRNPM_RRM3"/>
</dbReference>
<evidence type="ECO:0000256" key="14">
    <source>
        <dbReference type="ARBA" id="ARBA00064757"/>
    </source>
</evidence>
<dbReference type="GO" id="GO:0005737">
    <property type="term" value="C:cytoplasm"/>
    <property type="evidence" value="ECO:0007669"/>
    <property type="project" value="TreeGrafter"/>
</dbReference>
<dbReference type="GO" id="GO:0003729">
    <property type="term" value="F:mRNA binding"/>
    <property type="evidence" value="ECO:0007669"/>
    <property type="project" value="TreeGrafter"/>
</dbReference>
<keyword evidence="12" id="KW-0539">Nucleus</keyword>
<evidence type="ECO:0000256" key="4">
    <source>
        <dbReference type="ARBA" id="ARBA00022553"/>
    </source>
</evidence>
<dbReference type="FunFam" id="3.30.70.330:FF:000034">
    <property type="entry name" value="heterogeneous nuclear ribonucleoprotein M isoform X1"/>
    <property type="match status" value="1"/>
</dbReference>
<evidence type="ECO:0000256" key="5">
    <source>
        <dbReference type="ARBA" id="ARBA00022664"/>
    </source>
</evidence>
<dbReference type="Pfam" id="PF00076">
    <property type="entry name" value="RRM_1"/>
    <property type="match status" value="3"/>
</dbReference>
<protein>
    <recommendedName>
        <fullName evidence="15">Heterogeneous nuclear ribonucleoprotein M</fullName>
    </recommendedName>
</protein>
<evidence type="ECO:0000256" key="16">
    <source>
        <dbReference type="PROSITE-ProRule" id="PRU00176"/>
    </source>
</evidence>
<dbReference type="CDD" id="cd12661">
    <property type="entry name" value="RRM3_hnRNPM"/>
    <property type="match status" value="1"/>
</dbReference>
<evidence type="ECO:0000256" key="7">
    <source>
        <dbReference type="ARBA" id="ARBA00022737"/>
    </source>
</evidence>
<evidence type="ECO:0000256" key="13">
    <source>
        <dbReference type="ARBA" id="ARBA00023274"/>
    </source>
</evidence>
<evidence type="ECO:0000313" key="20">
    <source>
        <dbReference type="RefSeq" id="XP_032107818.1"/>
    </source>
</evidence>
<feature type="domain" description="RRM" evidence="18">
    <location>
        <begin position="204"/>
        <end position="281"/>
    </location>
</feature>
<dbReference type="SMART" id="SM00360">
    <property type="entry name" value="RRM"/>
    <property type="match status" value="3"/>
</dbReference>
<keyword evidence="19" id="KW-1185">Reference proteome</keyword>
<evidence type="ECO:0000256" key="17">
    <source>
        <dbReference type="SAM" id="MobiDB-lite"/>
    </source>
</evidence>
<dbReference type="GeneID" id="116532622"/>
<evidence type="ECO:0000256" key="1">
    <source>
        <dbReference type="ARBA" id="ARBA00004123"/>
    </source>
</evidence>
<proteinExistence type="predicted"/>
<dbReference type="RefSeq" id="XP_032107818.1">
    <property type="nucleotide sequence ID" value="XM_032251927.1"/>
</dbReference>
<dbReference type="GO" id="GO:0005681">
    <property type="term" value="C:spliceosomal complex"/>
    <property type="evidence" value="ECO:0007669"/>
    <property type="project" value="UniProtKB-KW"/>
</dbReference>
<evidence type="ECO:0000256" key="10">
    <source>
        <dbReference type="ARBA" id="ARBA00022990"/>
    </source>
</evidence>
<feature type="compositionally biased region" description="Low complexity" evidence="17">
    <location>
        <begin position="1"/>
        <end position="13"/>
    </location>
</feature>
<keyword evidence="6" id="KW-0747">Spliceosome</keyword>
<evidence type="ECO:0000256" key="11">
    <source>
        <dbReference type="ARBA" id="ARBA00023187"/>
    </source>
</evidence>
<dbReference type="CTD" id="4670"/>
<dbReference type="PANTHER" id="PTHR23003:SF6">
    <property type="entry name" value="HETEROGENEOUS NUCLEAR RIBONUCLEOPROTEIN M"/>
    <property type="match status" value="1"/>
</dbReference>
<sequence>MAAGVEAAAEVAATEIKMEEESGAAGVPSGNGAPGPKGEGERPAQNEKRKEKNIKRGGNRFEPYANPTKRYRAFITNIPFDVKWQSLKDLVKEKVGEVTYVELLMDAEGKSRGCAVVEFKMEESMKKAAEVLNKHSLSGRPLKVKEDPDGEHARRAMQKVMATTGGMGMGPGGPGMITIPPSILNNPNIPNEIIHALQAGRLGSTVFVANLDYKVGWKKLKEVFSMAGVVVRADILEDKDGKSRGIGTVTFEQSIEAVQAISMFNGQLLFDRPMHVKMDERALPKGDFFPPERPQQLPHGLGGIGMGLGPGGQPIDANHLNKGIGMGNIGPAGMGMEGIGFGINKMGGMEGPFGGGMENMGRFGSGMNMGRINEILSNALKRGEIIAKQGGGGGGGSVPGIERMGPGIDRLGGAGMERMGAGLGHGMDRVGSEIERMGLVMDRMGSVERMGSGIERMGPLGLDHMASSIERMGQTMERIGSGVERMGAGMGFGLERMAAPIDRVGQTIERMGSGVERMGPAIERMGLSMERMVPAGMGAGLERMGPVMDRMATGLERMGANNLERMGLERMGANSLERMGLERMGANSLERMGPAMGPALGAGIERMGLAMGGGGGASFDRAIEMERGNFGGSFAGSFGGAGGHAPGVARKACQIFVRNLPFDFTWKMLKDKFNECGHVLYADIKMENGKSKGCGVVKFESPEVAERACRMMNGMKLSGREIDVRIDRNA</sequence>
<feature type="domain" description="RRM" evidence="18">
    <location>
        <begin position="71"/>
        <end position="149"/>
    </location>
</feature>
<feature type="region of interest" description="Disordered" evidence="17">
    <location>
        <begin position="1"/>
        <end position="62"/>
    </location>
</feature>
<keyword evidence="9 16" id="KW-0694">RNA-binding</keyword>